<evidence type="ECO:0000313" key="2">
    <source>
        <dbReference type="WBParaSite" id="nRc.2.0.1.t01827-RA"/>
    </source>
</evidence>
<accession>A0A915HKG1</accession>
<dbReference type="Proteomes" id="UP000887565">
    <property type="component" value="Unplaced"/>
</dbReference>
<protein>
    <submittedName>
        <fullName evidence="2">Uncharacterized protein</fullName>
    </submittedName>
</protein>
<dbReference type="WBParaSite" id="nRc.2.0.1.t01827-RA">
    <property type="protein sequence ID" value="nRc.2.0.1.t01827-RA"/>
    <property type="gene ID" value="nRc.2.0.1.g01827"/>
</dbReference>
<evidence type="ECO:0000313" key="1">
    <source>
        <dbReference type="Proteomes" id="UP000887565"/>
    </source>
</evidence>
<keyword evidence="1" id="KW-1185">Reference proteome</keyword>
<proteinExistence type="predicted"/>
<organism evidence="1 2">
    <name type="scientific">Romanomermis culicivorax</name>
    <name type="common">Nematode worm</name>
    <dbReference type="NCBI Taxonomy" id="13658"/>
    <lineage>
        <taxon>Eukaryota</taxon>
        <taxon>Metazoa</taxon>
        <taxon>Ecdysozoa</taxon>
        <taxon>Nematoda</taxon>
        <taxon>Enoplea</taxon>
        <taxon>Dorylaimia</taxon>
        <taxon>Mermithida</taxon>
        <taxon>Mermithoidea</taxon>
        <taxon>Mermithidae</taxon>
        <taxon>Romanomermis</taxon>
    </lineage>
</organism>
<reference evidence="2" key="1">
    <citation type="submission" date="2022-11" db="UniProtKB">
        <authorList>
            <consortium name="WormBaseParasite"/>
        </authorList>
    </citation>
    <scope>IDENTIFICATION</scope>
</reference>
<sequence>GSTEVCADIKTIDVGRNDTDTCFEQHIFLTKSSHNADGHMMIISRRKVQFDRCCFSNYSNIETALELWHFKTPPK</sequence>
<name>A0A915HKG1_ROMCU</name>
<dbReference type="AlphaFoldDB" id="A0A915HKG1"/>